<evidence type="ECO:0000256" key="7">
    <source>
        <dbReference type="ARBA" id="ARBA00022506"/>
    </source>
</evidence>
<feature type="disulfide bond" evidence="32">
    <location>
        <begin position="53"/>
        <end position="73"/>
    </location>
</feature>
<dbReference type="GO" id="GO:0019064">
    <property type="term" value="P:fusion of virus membrane with host plasma membrane"/>
    <property type="evidence" value="ECO:0007669"/>
    <property type="project" value="UniProtKB-UniRule"/>
</dbReference>
<comment type="subcellular location">
    <molecule>Transmembrane protein gp41</molecule>
    <subcellularLocation>
        <location evidence="32">Virion membrane</location>
        <topology evidence="32">Single-pass type I membrane protein</topology>
    </subcellularLocation>
    <subcellularLocation>
        <location evidence="32">Host cell membrane</location>
        <topology evidence="32">Single-pass type I membrane protein</topology>
    </subcellularLocation>
    <subcellularLocation>
        <location evidence="32">Host endosome membrane</location>
        <topology evidence="32">Single-pass type I membrane protein</topology>
    </subcellularLocation>
    <text evidence="32">It is probably concentrated at the site of budding and incorporated into the virions possibly by contacts between the cytoplasmic tail of Env and the N-terminus of Gag.</text>
</comment>
<evidence type="ECO:0000256" key="26">
    <source>
        <dbReference type="ARBA" id="ARBA00023139"/>
    </source>
</evidence>
<comment type="subunit">
    <text evidence="32">The mature envelope protein (Env) consists of a homotrimer of non-covalently associated gp120-gp41 heterodimers. The resulting complex protrudes from the virus surface as a spike. There seems to be as few as 10 spikes on the average virion. Surface protein gp120 interacts with host CD4, CCR5 and CXCR4. Gp120 also interacts with the C-type lectins CD209/DC-SIGN and CLEC4M/DC-SIGNR (collectively referred to as DC-SIGN(R)). Gp120 and gp41 interact with GalCer. Gp120 interacts with host ITGA4/ITGB7 complex; on CD4+ T-cells, this interaction results in rapid activation of integrin ITGAL/LFA-1, which facilitates efficient cell-to-cell spreading of HIV-1. Gp120 interacts with cell-associated heparan sulfate; this interaction increases virus infectivity on permissive cells and may be involved in infection of CD4- cells.</text>
</comment>
<feature type="region of interest" description="Disordered" evidence="34">
    <location>
        <begin position="709"/>
        <end position="732"/>
    </location>
</feature>
<comment type="PTM">
    <text evidence="32">Specific enzymatic cleavages in vivo yield mature proteins. Envelope glycoproteins are synthesized as a inactive precursor that is heavily N-glycosylated and processed likely by host cell furin in the Golgi to yield the mature SU and TM proteins. The cleavage site between SU and TM requires the minimal sequence [KR]-X-[KR]-R. About 2 of the 9 disulfide bonds of gp41 are reduced by P4HB/PDI, following binding to CD4 receptor.</text>
</comment>
<dbReference type="GO" id="GO:0039654">
    <property type="term" value="P:fusion of virus membrane with host endosome membrane"/>
    <property type="evidence" value="ECO:0007669"/>
    <property type="project" value="UniProtKB-UniRule"/>
</dbReference>
<comment type="function">
    <text evidence="32">Surface protein gp120: Attaches the virus to the host lymphoid cell by binding to the primary receptor CD4. This interaction induces a structural rearrangement creating a high affinity binding site for a chemokine coreceptor like CXCR4 and/or CCR5. Acts as a ligand for CD209/DC-SIGN and CLEC4M/DC-SIGNR, which are respectively found on dendritic cells (DCs), and on endothelial cells of liver sinusoids and lymph node sinuses. These interactions allow capture of viral particles at mucosal surfaces by these cells and subsequent transmission to permissive cells. HIV subverts the migration properties of dendritic cells to gain access to CD4+ T-cells in lymph nodes. Virus transmission to permissive T-cells occurs either in trans (without DCs infection, through viral capture and transmission), or in cis (following DCs productive infection, through the usual CD4-gp120 interaction), thereby inducing a robust infection. In trans infection, bound virions remain infectious over days and it is proposed that they are not degraded, but protected in non-lysosomal acidic organelles within the DCs close to the cell membrane thus contributing to the viral infectious potential during DCs' migration from the periphery to the lymphoid tissues. On arrival at lymphoid tissues, intact virions recycle back to DCs' cell surface allowing virus transmission to CD4+ T-cells.</text>
</comment>
<keyword evidence="7 32" id="KW-1168">Fusion of virus membrane with host membrane</keyword>
<keyword evidence="20 32" id="KW-0261">Viral envelope protein</keyword>
<feature type="domain" description="Human immunodeficiency virus 1 envelope glycoprotein Gp120" evidence="35">
    <location>
        <begin position="33"/>
        <end position="136"/>
    </location>
</feature>
<keyword evidence="25 32" id="KW-0472">Membrane</keyword>
<dbReference type="EMBL" id="JX447585">
    <property type="protein sequence ID" value="AFU30677.1"/>
    <property type="molecule type" value="Genomic_RNA"/>
</dbReference>
<evidence type="ECO:0000256" key="24">
    <source>
        <dbReference type="ARBA" id="ARBA00023054"/>
    </source>
</evidence>
<keyword evidence="21 32" id="KW-1164">Virus endocytosis by host</keyword>
<name>K0GTR4_HV1</name>
<comment type="function">
    <text evidence="32">Transmembrane protein gp41: Acts as a class I viral fusion protein. Under the current model, the protein has at least 3 conformational states: pre-fusion native state, pre-hairpin intermediate state, and post-fusion hairpin state. During fusion of viral and target intracellular membranes, the coiled coil regions (heptad repeats) assume a trimer-of-hairpins structure, positioning the fusion peptide in close proximity to the C-terminal region of the ectodomain. The formation of this structure appears to drive apposition and subsequent fusion of viral and target cell membranes. Complete fusion occurs in host cell endosomes and is dynamin-dependent, however some lipid transfer might occur at the plasma membrane. The virus undergoes clathrin-dependent internalization long before endosomal fusion, thus minimizing the surface exposure of conserved viral epitopes during fusion and reducing the efficacy of inhibitors targeting these epitopes. Membranes fusion leads to delivery of the nucleocapsid into the cytoplasm.</text>
</comment>
<keyword evidence="30 32" id="KW-0449">Lipoprotein</keyword>
<evidence type="ECO:0000256" key="2">
    <source>
        <dbReference type="ARBA" id="ARBA00004433"/>
    </source>
</evidence>
<dbReference type="FunFam" id="1.10.287.210:FF:000001">
    <property type="entry name" value="Envelope glycoprotein gp160"/>
    <property type="match status" value="1"/>
</dbReference>
<comment type="domain">
    <text evidence="32 33">The 17 amino acids long immunosuppressive region is present in many retroviral envelope proteins. Synthetic peptides derived from this relatively conserved sequence inhibit immune function in vitro and in vivo.</text>
</comment>
<keyword evidence="11 32" id="KW-0945">Host-virus interaction</keyword>
<evidence type="ECO:0000256" key="8">
    <source>
        <dbReference type="ARBA" id="ARBA00022510"/>
    </source>
</evidence>
<feature type="domain" description="Retroviral envelope protein GP41-like" evidence="36">
    <location>
        <begin position="520"/>
        <end position="711"/>
    </location>
</feature>
<dbReference type="SUPFAM" id="SSF58069">
    <property type="entry name" value="Virus ectodomain"/>
    <property type="match status" value="1"/>
</dbReference>
<evidence type="ECO:0000256" key="20">
    <source>
        <dbReference type="ARBA" id="ARBA00022879"/>
    </source>
</evidence>
<keyword evidence="27 32" id="KW-1015">Disulfide bond</keyword>
<dbReference type="Pfam" id="PF00516">
    <property type="entry name" value="GP120"/>
    <property type="match status" value="2"/>
</dbReference>
<comment type="PTM">
    <text evidence="32">Highly glycosylated by host. The high number of glycan on the protein is reffered to as 'glycan shield' because it contributes to hide protein sequence from adaptive immune system.</text>
</comment>
<gene>
    <name evidence="32 37" type="primary">env</name>
</gene>
<comment type="subcellular location">
    <subcellularLocation>
        <location evidence="3">Host cell membrane</location>
        <topology evidence="3">Peripheral membrane protein</topology>
    </subcellularLocation>
    <subcellularLocation>
        <location evidence="1">Host cell membrane</location>
        <topology evidence="1">Single-pass type I membrane protein</topology>
    </subcellularLocation>
    <subcellularLocation>
        <location evidence="2">Host endosome membrane</location>
        <topology evidence="2">Peripheral membrane protein</topology>
    </subcellularLocation>
    <subcellularLocation>
        <location evidence="5">Host endosome membrane</location>
        <topology evidence="5">Single-pass type I membrane protein</topology>
    </subcellularLocation>
    <subcellularLocation>
        <location evidence="6">Virion membrane</location>
        <topology evidence="6">Peripheral membrane protein</topology>
    </subcellularLocation>
    <subcellularLocation>
        <location evidence="4">Virion membrane</location>
        <topology evidence="4">Single-pass type I membrane protein</topology>
    </subcellularLocation>
</comment>
<comment type="miscellaneous">
    <text evidence="32">Inhibitors targeting HIV-1 viral envelope proteins are used as antiretroviral drugs. Attachment of virions to the cell surface via non-specific interactions and CD4 binding can be blocked by inhibitors that include cyanovirin-N, cyclotriazadisulfonamide analogs, PRO 2000, TNX 355 and PRO 542. In addition, BMS 806 can block CD4-induced conformational changes. Env interactions with the coreceptor molecules can be targeted by CCR5 antagonists including SCH-D, maraviroc (UK 427857) and aplaviroc (GW 873140), and the CXCR4 antagonist AMD 070. Fusion of viral and cellular membranes can be inhibited by peptides such as enfuvirtide and tifuvirtide (T 1249). Resistance to inhibitors associated with mutations in Env are observed. Most of the time, single mutations confer only a modest reduction in drug susceptibility. Combination of several mutations is usually required to develop a high-level drug resistance.</text>
</comment>
<feature type="disulfide bond" evidence="32">
    <location>
        <begin position="293"/>
        <end position="328"/>
    </location>
</feature>
<dbReference type="GO" id="GO:1903911">
    <property type="term" value="P:positive regulation of receptor clustering"/>
    <property type="evidence" value="ECO:0007669"/>
    <property type="project" value="UniProtKB-UniRule"/>
</dbReference>
<evidence type="ECO:0000259" key="36">
    <source>
        <dbReference type="Pfam" id="PF00517"/>
    </source>
</evidence>
<feature type="compositionally biased region" description="Basic and acidic residues" evidence="34">
    <location>
        <begin position="713"/>
        <end position="722"/>
    </location>
</feature>
<dbReference type="GO" id="GO:0052031">
    <property type="term" value="P:symbiont-mediated perturbation of host defense response"/>
    <property type="evidence" value="ECO:0007669"/>
    <property type="project" value="UniProtKB-UniRule"/>
</dbReference>
<keyword evidence="13 32" id="KW-0165">Cleavage on pair of basic residues</keyword>
<dbReference type="GO" id="GO:0055036">
    <property type="term" value="C:virion membrane"/>
    <property type="evidence" value="ECO:0007669"/>
    <property type="project" value="UniProtKB-SubCell"/>
</dbReference>
<evidence type="ECO:0000256" key="11">
    <source>
        <dbReference type="ARBA" id="ARBA00022581"/>
    </source>
</evidence>
<dbReference type="SUPFAM" id="SSF56502">
    <property type="entry name" value="gp120 core"/>
    <property type="match status" value="2"/>
</dbReference>
<feature type="site" description="Cleavage; by host furin" evidence="32">
    <location>
        <begin position="501"/>
        <end position="502"/>
    </location>
</feature>
<reference evidence="37" key="1">
    <citation type="journal article" date="2012" name="Nature">
        <title>Increased HIV-1 vaccine efficacy against viruses with genetic signatures in Env V2.</title>
        <authorList>
            <person name="Rolland M."/>
            <person name="Edlefsen P.T."/>
            <person name="Larsen B.B."/>
            <person name="Tovanabutra S."/>
            <person name="Sanders-Buell E."/>
            <person name="Hertz T."/>
            <person name="de Camp A.C."/>
            <person name="Carrico C."/>
            <person name="Menis S."/>
            <person name="Magaret C.A."/>
            <person name="Ahmed H."/>
            <person name="Juraska M."/>
            <person name="Chen L."/>
            <person name="Konopa P."/>
            <person name="Nariya S."/>
            <person name="Stoddard J.N."/>
            <person name="Wong K."/>
            <person name="Zhao H."/>
            <person name="Deng W."/>
            <person name="Maust B.S."/>
            <person name="Bose M."/>
            <person name="Howell S."/>
            <person name="Bates A."/>
            <person name="Lazzaro M."/>
            <person name="O'Sullivan A."/>
            <person name="Lei E."/>
            <person name="Bradfield A."/>
            <person name="Ibitamuno G."/>
            <person name="Assawadarachai V."/>
            <person name="O'Connell R.J."/>
            <person name="de Souza M.S."/>
            <person name="Nitayaphan S."/>
            <person name="Rerks-Ngarm S."/>
            <person name="Robb M.L."/>
            <person name="McLellan J.S."/>
            <person name="Georgiev I."/>
            <person name="Kwong P.D."/>
            <person name="Carlson J.M."/>
            <person name="Michael N.L."/>
            <person name="Schief W.R."/>
            <person name="Gilbert P.B."/>
            <person name="Mullins J.I."/>
            <person name="Kim J.H."/>
        </authorList>
    </citation>
    <scope>NUCLEOTIDE SEQUENCE</scope>
    <source>
        <strain evidence="37">AA078a03R</strain>
    </source>
</reference>
<evidence type="ECO:0000256" key="32">
    <source>
        <dbReference type="HAMAP-Rule" id="MF_04083"/>
    </source>
</evidence>
<feature type="region of interest" description="Fusion peptide" evidence="32">
    <location>
        <begin position="502"/>
        <end position="522"/>
    </location>
</feature>
<evidence type="ECO:0000256" key="34">
    <source>
        <dbReference type="SAM" id="MobiDB-lite"/>
    </source>
</evidence>
<keyword evidence="17 32" id="KW-1161">Viral attachment to host cell</keyword>
<comment type="miscellaneous">
    <text evidence="32">HIV-1 lineages are divided in three main groups, M (for Major), O (for Outlier), and N (for New, or Non-M, Non-O). The vast majority of strains found worldwide belong to the group M. Group O seems to be endemic to and largely confined to Cameroon and neighboring countries in West Central Africa, where these viruses represent a small minority of HIV-1 strains. The group N is represented by a limited number of isolates from Cameroonian persons. The group M is further subdivided in 9 clades or subtypes (A to D, F to H, J and K).</text>
</comment>
<reference evidence="37" key="2">
    <citation type="journal article" date="2015" name="PLoS Comput. Biol.">
        <title>Comprehensive sieve analysis of breakthrough HIV-1 sequences in the RV144 vaccine efficacy trial.</title>
        <authorList>
            <consortium name="RV144 Sequencing Team"/>
            <person name="Edlefsen P.T."/>
            <person name="Rolland M."/>
            <person name="Hertz T."/>
            <person name="Tovanabutra S."/>
            <person name="Gartland A.J."/>
            <person name="deCamp A.C."/>
            <person name="Magaret C.A."/>
            <person name="Ahmed H."/>
            <person name="Gottardo R."/>
            <person name="Juraska M."/>
            <person name="McCoy C."/>
            <person name="Larsen B.B."/>
            <person name="Sanders-Buell E."/>
            <person name="Carrico C."/>
            <person name="Menis S."/>
            <person name="Kijak G.H."/>
            <person name="Bose M."/>
            <person name="Arroyo M.A."/>
            <person name="O'Connell R.J."/>
            <person name="Nitayaphan S."/>
            <person name="Pitisuttithum P."/>
            <person name="Kaewkungwal J."/>
            <person name="Rerks-Ngarm S."/>
            <person name="Robb M.L."/>
            <person name="Kirys T."/>
            <person name="Georgiev I.S."/>
            <person name="Kwong P.D."/>
            <person name="Scheffler K."/>
            <person name="Pond S.L."/>
            <person name="Carlson J.M."/>
            <person name="Michael N.L."/>
            <person name="Schief W.R."/>
            <person name="Mullins J.I."/>
            <person name="Kim J.H."/>
            <person name="Gilbert P.B."/>
        </authorList>
    </citation>
    <scope>NUCLEOTIDE SEQUENCE</scope>
    <source>
        <strain evidence="37">AA078a03R</strain>
    </source>
</reference>
<dbReference type="GO" id="GO:0044175">
    <property type="term" value="C:host cell endosome membrane"/>
    <property type="evidence" value="ECO:0007669"/>
    <property type="project" value="UniProtKB-SubCell"/>
</dbReference>
<dbReference type="GO" id="GO:0075512">
    <property type="term" value="P:clathrin-dependent endocytosis of virus by host cell"/>
    <property type="evidence" value="ECO:0007669"/>
    <property type="project" value="UniProtKB-UniRule"/>
</dbReference>
<keyword evidence="29 32" id="KW-0899">Viral immunoevasion</keyword>
<dbReference type="Pfam" id="PF00517">
    <property type="entry name" value="GP41"/>
    <property type="match status" value="1"/>
</dbReference>
<keyword evidence="18 32" id="KW-0946">Virion</keyword>
<sequence length="853" mass="97289">MRVKETQMNWPNLWKWGTLILGLVIICSASDNLWVTVYYGVPVWRDADTTLFCASDAKAHVTEVHNVWATHACVPTDPNPQEIYLQNVTENFNMWKNNMVEQMQEDVISLWDQSLKPCVKLTPLCVTLNCTNVNTTNDHDKVENITDVKVCAFNVTTEIKDKKRKVHALFYKLDIVPLNDKDKNSSEYRLINCNTSVIKQACPKISFDPIPIHYCTPAGYAILKCNDKNFNGTGPCKNVSSVQCTHGIKPVVSTQLLLNGSLAEEEIIIRSENLTNNAKTIIVHLNKSVEINCTRPSNNTRKSINIGPGQVLFYRPGDVVGNIRQAYCEINGTKWNENLRQVTGKLKEHFKNKTINFQPPSGGDLEITMHHFNCRGEFFYCNTTQLFNGVYNNDTKNRTRGSNDTITIPCKIKQIINMWQGIGQAMYAPPISGTINCVSNITGILLTRDGGDSTNETFRPGGGNIKDNWRSELYKYKVVQIEPLGIAPTRAKRRVVEREKRAVGIGAMIFGFLGAAGSTMGAASITLTVQARQLLSGIVQQQSNLLRAIEAQQHMLQLTVWGIKQLQARVLAVERYLKDQKFLGLWGCSGKIICTTAVPWNSTWSNKSYEEIWNNMTWVEWEREISNYTSQIYEILTESQNQQDKNEKDLLELDKWASLWNWFDITKWLWYIKIFIMIVGGLIGLRIIFAVLSIVNRVRQGYSPLSFQIPTHHQREPDRPERIEEEGGEQDRDRSVRLVSGFLSLFWDDLRSLCLFSYHRLRDFILIATRIVELLGRSSLQGLRRGWEGLKYLGNLLLYWSQELKTSAISLFDATAIAVAGWTDRVIEVAQRAWRAILHIPRRIRQGFERALL</sequence>
<evidence type="ECO:0000256" key="27">
    <source>
        <dbReference type="ARBA" id="ARBA00023157"/>
    </source>
</evidence>
<keyword evidence="8 32" id="KW-1170">Fusion of virus membrane with host endosomal membrane</keyword>
<evidence type="ECO:0000256" key="31">
    <source>
        <dbReference type="ARBA" id="ARBA00023296"/>
    </source>
</evidence>
<evidence type="ECO:0000256" key="9">
    <source>
        <dbReference type="ARBA" id="ARBA00022511"/>
    </source>
</evidence>
<feature type="disulfide bond" evidence="32">
    <location>
        <begin position="225"/>
        <end position="236"/>
    </location>
</feature>
<evidence type="ECO:0000256" key="4">
    <source>
        <dbReference type="ARBA" id="ARBA00004563"/>
    </source>
</evidence>
<dbReference type="GO" id="GO:0020002">
    <property type="term" value="C:host cell plasma membrane"/>
    <property type="evidence" value="ECO:0007669"/>
    <property type="project" value="UniProtKB-SubCell"/>
</dbReference>
<dbReference type="InterPro" id="IPR000777">
    <property type="entry name" value="HIV1_Gp120"/>
</dbReference>
<feature type="coiled-coil region" evidence="32">
    <location>
        <begin position="623"/>
        <end position="657"/>
    </location>
</feature>
<evidence type="ECO:0000256" key="6">
    <source>
        <dbReference type="ARBA" id="ARBA00004650"/>
    </source>
</evidence>
<keyword evidence="31 32" id="KW-1160">Virus entry into host cell</keyword>
<feature type="chain" id="PRO_5023520482" description="Envelope glycoprotein gp160" evidence="32">
    <location>
        <begin position="32"/>
        <end position="853"/>
    </location>
</feature>
<feature type="region of interest" description="V3" evidence="32">
    <location>
        <begin position="293"/>
        <end position="327"/>
    </location>
</feature>
<comment type="similarity">
    <text evidence="32">Belongs to the HIV-1 env protein family.</text>
</comment>
<evidence type="ECO:0000256" key="1">
    <source>
        <dbReference type="ARBA" id="ARBA00004402"/>
    </source>
</evidence>
<evidence type="ECO:0000256" key="15">
    <source>
        <dbReference type="ARBA" id="ARBA00022703"/>
    </source>
</evidence>
<dbReference type="GO" id="GO:0019031">
    <property type="term" value="C:viral envelope"/>
    <property type="evidence" value="ECO:0007669"/>
    <property type="project" value="UniProtKB-KW"/>
</dbReference>
<proteinExistence type="inferred from homology"/>
<evidence type="ECO:0000256" key="17">
    <source>
        <dbReference type="ARBA" id="ARBA00022804"/>
    </source>
</evidence>
<dbReference type="InterPro" id="IPR037527">
    <property type="entry name" value="Gp160"/>
</dbReference>
<comment type="caution">
    <text evidence="32 33">Lacks conserved residue(s) required for the propagation of feature annotation.</text>
</comment>
<evidence type="ECO:0000256" key="29">
    <source>
        <dbReference type="ARBA" id="ARBA00023280"/>
    </source>
</evidence>
<evidence type="ECO:0000256" key="21">
    <source>
        <dbReference type="ARBA" id="ARBA00022890"/>
    </source>
</evidence>
<dbReference type="GO" id="GO:0019082">
    <property type="term" value="P:viral protein processing"/>
    <property type="evidence" value="ECO:0007669"/>
    <property type="project" value="UniProtKB-UniRule"/>
</dbReference>
<keyword evidence="10 32" id="KW-1165">Clathrin-mediated endocytosis of virus by host</keyword>
<dbReference type="GO" id="GO:1903908">
    <property type="term" value="P:positive regulation of plasma membrane raft polarization"/>
    <property type="evidence" value="ECO:0007669"/>
    <property type="project" value="UniProtKB-UniRule"/>
</dbReference>
<keyword evidence="24 32" id="KW-0175">Coiled coil</keyword>
<dbReference type="Gene3D" id="1.20.5.490">
    <property type="entry name" value="Single helix bin"/>
    <property type="match status" value="1"/>
</dbReference>
<keyword evidence="23 32" id="KW-1039">Host endosome</keyword>
<feature type="chain" id="PRO_5023520481" description="Transmembrane protein gp41" evidence="32">
    <location>
        <begin position="502"/>
        <end position="853"/>
    </location>
</feature>
<evidence type="ECO:0000256" key="12">
    <source>
        <dbReference type="ARBA" id="ARBA00022595"/>
    </source>
</evidence>
<dbReference type="InterPro" id="IPR036377">
    <property type="entry name" value="Gp120_core_sf"/>
</dbReference>
<dbReference type="Gene3D" id="2.170.40.20">
    <property type="entry name" value="Human immunodeficiency virus 1, Gp160, envelope glycoprotein"/>
    <property type="match status" value="2"/>
</dbReference>
<comment type="domain">
    <text evidence="32">The YXXL motif is involved in determining the exact site of viral release at the surface of infected mononuclear cells and promotes endocytosis. YXXL and di-leucine endocytosis motifs interact directly or indirectly with the clathrin adapter complexes, opperate independently, and their activities are not additive.</text>
</comment>
<evidence type="ECO:0000256" key="33">
    <source>
        <dbReference type="RuleBase" id="RU363095"/>
    </source>
</evidence>
<dbReference type="InterPro" id="IPR000328">
    <property type="entry name" value="GP41-like"/>
</dbReference>
<feature type="disulfide bond" evidence="32">
    <location>
        <begin position="588"/>
        <end position="594"/>
    </location>
</feature>
<keyword evidence="26 32" id="KW-0564">Palmitate</keyword>
<feature type="short sequence motif" description="Di-leucine internalization motif" evidence="32">
    <location>
        <begin position="852"/>
        <end position="853"/>
    </location>
</feature>
<dbReference type="GO" id="GO:0019062">
    <property type="term" value="P:virion attachment to host cell"/>
    <property type="evidence" value="ECO:0007669"/>
    <property type="project" value="UniProtKB-UniRule"/>
</dbReference>
<evidence type="ECO:0000313" key="37">
    <source>
        <dbReference type="EMBL" id="AFU30677.1"/>
    </source>
</evidence>
<evidence type="ECO:0000256" key="13">
    <source>
        <dbReference type="ARBA" id="ARBA00022685"/>
    </source>
</evidence>
<feature type="disulfide bond" evidence="32">
    <location>
        <begin position="215"/>
        <end position="244"/>
    </location>
</feature>
<evidence type="ECO:0000256" key="22">
    <source>
        <dbReference type="ARBA" id="ARBA00022989"/>
    </source>
</evidence>
<evidence type="ECO:0000256" key="25">
    <source>
        <dbReference type="ARBA" id="ARBA00023136"/>
    </source>
</evidence>
<dbReference type="CDD" id="cd09909">
    <property type="entry name" value="HIV-1-like_HR1-HR2"/>
    <property type="match status" value="1"/>
</dbReference>
<feature type="domain" description="Human immunodeficiency virus 1 envelope glycoprotein Gp120" evidence="35">
    <location>
        <begin position="146"/>
        <end position="501"/>
    </location>
</feature>
<feature type="short sequence motif" description="YXXL motif; contains endocytosis signal" evidence="32">
    <location>
        <begin position="702"/>
        <end position="705"/>
    </location>
</feature>
<evidence type="ECO:0000256" key="14">
    <source>
        <dbReference type="ARBA" id="ARBA00022692"/>
    </source>
</evidence>
<feature type="lipid moiety-binding region" description="S-palmitoyl cysteine; by host" evidence="32">
    <location>
        <position position="754"/>
    </location>
</feature>
<evidence type="ECO:0000256" key="3">
    <source>
        <dbReference type="ARBA" id="ARBA00004505"/>
    </source>
</evidence>
<evidence type="ECO:0000256" key="5">
    <source>
        <dbReference type="ARBA" id="ARBA00004578"/>
    </source>
</evidence>
<organism evidence="37">
    <name type="scientific">Human immunodeficiency virus type 1</name>
    <name type="common">HIV-1</name>
    <dbReference type="NCBI Taxonomy" id="11676"/>
    <lineage>
        <taxon>Viruses</taxon>
        <taxon>Riboviria</taxon>
        <taxon>Pararnavirae</taxon>
        <taxon>Artverviricota</taxon>
        <taxon>Revtraviricetes</taxon>
        <taxon>Ortervirales</taxon>
        <taxon>Retroviridae</taxon>
        <taxon>Orthoretrovirinae</taxon>
        <taxon>Lentivirus</taxon>
        <taxon>Lentivirus humimdef1</taxon>
    </lineage>
</organism>
<comment type="function">
    <text evidence="32">Envelope glycoprotein gp160: Oligomerizes in the host endoplasmic reticulum into predominantly trimers. In a second time, gp160 transits in the host Golgi, where glycosylation is completed. The precursor is then proteolytically cleaved in the trans-Golgi and thereby activated by cellular furin or furin-like proteases to produce gp120 and gp41.</text>
</comment>
<comment type="subcellular location">
    <molecule>Surface protein gp120</molecule>
    <subcellularLocation>
        <location evidence="32">Virion membrane</location>
        <topology evidence="32">Peripheral membrane protein</topology>
    </subcellularLocation>
    <subcellularLocation>
        <location evidence="32">Host cell membrane</location>
        <topology evidence="32">Peripheral membrane protein</topology>
    </subcellularLocation>
    <subcellularLocation>
        <location evidence="32">Host endosome membrane</location>
        <topology evidence="32">Single-pass type I membrane protein</topology>
    </subcellularLocation>
    <text evidence="32">The surface protein is not anchored to the viral envelope, but associates with the extravirion surface through its binding to TM. It is probably concentrated at the site of budding and incorporated into the virions possibly by contacts between the cytoplasmic tail of Env and the N-terminus of Gag.</text>
</comment>
<keyword evidence="19 32" id="KW-1043">Host membrane</keyword>
<protein>
    <recommendedName>
        <fullName evidence="32">Envelope glycoprotein gp160</fullName>
    </recommendedName>
    <alternativeName>
        <fullName evidence="32">Env polyprotein</fullName>
    </alternativeName>
    <component>
        <recommendedName>
            <fullName evidence="32">Surface protein gp120</fullName>
            <shortName evidence="32">SU</shortName>
        </recommendedName>
        <alternativeName>
            <fullName evidence="32">Glycoprotein 120</fullName>
            <shortName evidence="32">gp120</shortName>
        </alternativeName>
    </component>
    <component>
        <recommendedName>
            <fullName evidence="32">Transmembrane protein gp41</fullName>
            <shortName evidence="32">TM</shortName>
        </recommendedName>
        <alternativeName>
            <fullName evidence="32">Glycoprotein 41</fullName>
            <shortName evidence="32">gp41</shortName>
        </alternativeName>
    </component>
</protein>
<dbReference type="FunFam" id="2.170.40.20:FF:000003">
    <property type="entry name" value="Envelope glycoprotein gp160"/>
    <property type="match status" value="1"/>
</dbReference>
<feature type="transmembrane region" description="Helical" evidence="33">
    <location>
        <begin position="668"/>
        <end position="695"/>
    </location>
</feature>
<keyword evidence="16 32" id="KW-0732">Signal</keyword>
<feature type="region of interest" description="Immunosuppression" evidence="32">
    <location>
        <begin position="564"/>
        <end position="582"/>
    </location>
</feature>
<organismHost>
    <name type="scientific">Homo sapiens</name>
    <name type="common">Human</name>
    <dbReference type="NCBI Taxonomy" id="9606"/>
</organismHost>
<dbReference type="FunFam" id="1.20.5.490:FF:000001">
    <property type="entry name" value="Envelope glycoprotein gp160"/>
    <property type="match status" value="1"/>
</dbReference>
<evidence type="ECO:0000256" key="10">
    <source>
        <dbReference type="ARBA" id="ARBA00022570"/>
    </source>
</evidence>
<dbReference type="HAMAP" id="MF_04083">
    <property type="entry name" value="HIV_ENV"/>
    <property type="match status" value="1"/>
</dbReference>
<comment type="domain">
    <text evidence="32">The CD4-binding region is targeted by the antibody b12.</text>
</comment>
<keyword evidence="14 32" id="KW-0812">Transmembrane</keyword>
<feature type="region of interest" description="MPER; binding to GalCer" evidence="32">
    <location>
        <begin position="652"/>
        <end position="673"/>
    </location>
</feature>
<evidence type="ECO:0000256" key="28">
    <source>
        <dbReference type="ARBA" id="ARBA00023180"/>
    </source>
</evidence>
<feature type="transmembrane region" description="Helical" evidence="33">
    <location>
        <begin position="502"/>
        <end position="525"/>
    </location>
</feature>
<keyword evidence="9 32" id="KW-1032">Host cell membrane</keyword>
<evidence type="ECO:0000256" key="19">
    <source>
        <dbReference type="ARBA" id="ARBA00022870"/>
    </source>
</evidence>
<feature type="region of interest" description="CD4-binding loop" evidence="32">
    <location>
        <begin position="360"/>
        <end position="370"/>
    </location>
</feature>
<keyword evidence="15 32" id="KW-0053">Apoptosis</keyword>
<feature type="transmembrane region" description="Helical" evidence="33">
    <location>
        <begin position="20"/>
        <end position="41"/>
    </location>
</feature>
<dbReference type="GO" id="GO:0016020">
    <property type="term" value="C:membrane"/>
    <property type="evidence" value="ECO:0007669"/>
    <property type="project" value="UniProtKB-UniRule"/>
</dbReference>
<dbReference type="Gene3D" id="1.10.287.210">
    <property type="match status" value="1"/>
</dbReference>
<dbReference type="FunFam" id="2.170.40.20:FF:000004">
    <property type="entry name" value="Envelope glycoprotein gp160"/>
    <property type="match status" value="1"/>
</dbReference>
<feature type="topological domain" description="Cytoplasmic" evidence="32">
    <location>
        <begin position="696"/>
        <end position="853"/>
    </location>
</feature>
<evidence type="ECO:0000256" key="30">
    <source>
        <dbReference type="ARBA" id="ARBA00023288"/>
    </source>
</evidence>
<comment type="domain">
    <text evidence="32">The membrane proximal external region (MPER) present in gp41 is a tryptophan-rich region recognized by the antibodies 2F5, Z13, and 4E10. MPER seems to play a role in fusion.</text>
</comment>
<comment type="domain">
    <text evidence="32">Some of the most genetically diverse regions of the viral genome are present in Env. They are called variable regions 1 through 5 (V1 through V5). Coreceptor usage of gp120 is determined mainly by the primary structure of the third variable region (V3) in the outer domain of gp120. The sequence of V3 determines which coreceptor, CCR5 and/or CXCR4 (corresponding to R5/macrophage, X4/T cell and R5X4/T cell and macrophage tropism), is used to trigger the fusion potential of the Env complex, and hence which cells the virus can infect. Binding to CCR5 involves a region adjacent in addition to V3.</text>
</comment>
<evidence type="ECO:0000256" key="23">
    <source>
        <dbReference type="ARBA" id="ARBA00023046"/>
    </source>
</evidence>
<comment type="PTM">
    <text evidence="32">Palmitoylation of the transmembrane protein and of Env polyprotein (prior to its proteolytic cleavage) is essential for their association with host cell membrane lipid rafts. Palmitoylation is therefore required for envelope trafficking to classical lipid rafts, but not for viral replication.</text>
</comment>
<keyword evidence="28 32" id="KW-0325">Glycoprotein</keyword>
<dbReference type="GO" id="GO:0005198">
    <property type="term" value="F:structural molecule activity"/>
    <property type="evidence" value="ECO:0007669"/>
    <property type="project" value="UniProtKB-UniRule"/>
</dbReference>
<keyword evidence="22 32" id="KW-1133">Transmembrane helix</keyword>
<evidence type="ECO:0000256" key="18">
    <source>
        <dbReference type="ARBA" id="ARBA00022844"/>
    </source>
</evidence>
<accession>K0GTR4</accession>
<evidence type="ECO:0000256" key="16">
    <source>
        <dbReference type="ARBA" id="ARBA00022729"/>
    </source>
</evidence>
<evidence type="ECO:0000259" key="35">
    <source>
        <dbReference type="Pfam" id="PF00516"/>
    </source>
</evidence>
<keyword evidence="12 32" id="KW-1162">Viral penetration into host cytoplasm</keyword>